<proteinExistence type="predicted"/>
<keyword evidence="2" id="KW-1185">Reference proteome</keyword>
<reference evidence="1" key="1">
    <citation type="submission" date="2022-10" db="EMBL/GenBank/DDBJ databases">
        <title>Culturing micro-colonial fungi from biological soil crusts in the Mojave desert and describing Neophaeococcomyces mojavensis, and introducing the new genera and species Taxawa tesnikishii.</title>
        <authorList>
            <person name="Kurbessoian T."/>
            <person name="Stajich J.E."/>
        </authorList>
    </citation>
    <scope>NUCLEOTIDE SEQUENCE</scope>
    <source>
        <strain evidence="1">JES_112</strain>
    </source>
</reference>
<name>A0ACC3ABL3_9EURO</name>
<gene>
    <name evidence="1" type="ORF">H2198_003654</name>
</gene>
<comment type="caution">
    <text evidence="1">The sequence shown here is derived from an EMBL/GenBank/DDBJ whole genome shotgun (WGS) entry which is preliminary data.</text>
</comment>
<evidence type="ECO:0000313" key="1">
    <source>
        <dbReference type="EMBL" id="KAJ9658502.1"/>
    </source>
</evidence>
<dbReference type="EMBL" id="JAPDRQ010000050">
    <property type="protein sequence ID" value="KAJ9658502.1"/>
    <property type="molecule type" value="Genomic_DNA"/>
</dbReference>
<accession>A0ACC3ABL3</accession>
<sequence length="297" mass="32029">MRWSSILTLLCVIASLILTFLCLFAGSSSNFLQNGDLLTLNMSRLGHNVNIFNTTDGDGGFFDNLVNGVQEDINDLVDDVTSDIAASLNISDFYSVHIMNYCEGVFKPNASLAAENGTHVSKNTTYCSPRNAMFHFNVTQIVQDALPSKINLTSIDWPQTITDAQDAVRTASIATEILYIIAIALTGLAFFAAIAGFFTNGRMSACCNVVIDTLAFIALVAASAVATTVILKVVDALNKYGQDLGIHANRGNLFLGMTWAATGLMFVATIISFIQVCVGRRNGGYITSMKEKRQGAY</sequence>
<organism evidence="1 2">
    <name type="scientific">Neophaeococcomyces mojaviensis</name>
    <dbReference type="NCBI Taxonomy" id="3383035"/>
    <lineage>
        <taxon>Eukaryota</taxon>
        <taxon>Fungi</taxon>
        <taxon>Dikarya</taxon>
        <taxon>Ascomycota</taxon>
        <taxon>Pezizomycotina</taxon>
        <taxon>Eurotiomycetes</taxon>
        <taxon>Chaetothyriomycetidae</taxon>
        <taxon>Chaetothyriales</taxon>
        <taxon>Chaetothyriales incertae sedis</taxon>
        <taxon>Neophaeococcomyces</taxon>
    </lineage>
</organism>
<dbReference type="Proteomes" id="UP001172386">
    <property type="component" value="Unassembled WGS sequence"/>
</dbReference>
<evidence type="ECO:0000313" key="2">
    <source>
        <dbReference type="Proteomes" id="UP001172386"/>
    </source>
</evidence>
<protein>
    <submittedName>
        <fullName evidence="1">Uncharacterized protein</fullName>
    </submittedName>
</protein>